<dbReference type="Gene3D" id="1.10.10.10">
    <property type="entry name" value="Winged helix-like DNA-binding domain superfamily/Winged helix DNA-binding domain"/>
    <property type="match status" value="1"/>
</dbReference>
<dbReference type="EMBL" id="LWAE01000005">
    <property type="protein sequence ID" value="KZL90263.1"/>
    <property type="molecule type" value="Genomic_DNA"/>
</dbReference>
<dbReference type="Gene3D" id="3.30.420.40">
    <property type="match status" value="2"/>
</dbReference>
<keyword evidence="5" id="KW-1185">Reference proteome</keyword>
<dbReference type="InterPro" id="IPR000600">
    <property type="entry name" value="ROK"/>
</dbReference>
<proteinExistence type="inferred from homology"/>
<dbReference type="InterPro" id="IPR049874">
    <property type="entry name" value="ROK_cs"/>
</dbReference>
<evidence type="ECO:0000256" key="3">
    <source>
        <dbReference type="ARBA" id="ARBA00022629"/>
    </source>
</evidence>
<evidence type="ECO:0000256" key="2">
    <source>
        <dbReference type="ARBA" id="ARBA00006479"/>
    </source>
</evidence>
<evidence type="ECO:0000313" key="4">
    <source>
        <dbReference type="EMBL" id="KZL90263.1"/>
    </source>
</evidence>
<comment type="caution">
    <text evidence="4">The sequence shown here is derived from an EMBL/GenBank/DDBJ whole genome shotgun (WGS) entry which is preliminary data.</text>
</comment>
<dbReference type="GO" id="GO:0042732">
    <property type="term" value="P:D-xylose metabolic process"/>
    <property type="evidence" value="ECO:0007669"/>
    <property type="project" value="UniProtKB-KW"/>
</dbReference>
<dbReference type="InterPro" id="IPR036390">
    <property type="entry name" value="WH_DNA-bd_sf"/>
</dbReference>
<organism evidence="4 5">
    <name type="scientific">Clostridium magnum DSM 2767</name>
    <dbReference type="NCBI Taxonomy" id="1121326"/>
    <lineage>
        <taxon>Bacteria</taxon>
        <taxon>Bacillati</taxon>
        <taxon>Bacillota</taxon>
        <taxon>Clostridia</taxon>
        <taxon>Eubacteriales</taxon>
        <taxon>Clostridiaceae</taxon>
        <taxon>Clostridium</taxon>
    </lineage>
</organism>
<evidence type="ECO:0000256" key="1">
    <source>
        <dbReference type="ARBA" id="ARBA00002486"/>
    </source>
</evidence>
<comment type="function">
    <text evidence="1">Transcriptional repressor of xylose-utilizing enzymes.</text>
</comment>
<dbReference type="Proteomes" id="UP000076603">
    <property type="component" value="Unassembled WGS sequence"/>
</dbReference>
<dbReference type="OrthoDB" id="9796533at2"/>
<dbReference type="Pfam" id="PF13412">
    <property type="entry name" value="HTH_24"/>
    <property type="match status" value="1"/>
</dbReference>
<keyword evidence="3" id="KW-0119">Carbohydrate metabolism</keyword>
<dbReference type="AlphaFoldDB" id="A0A162RR32"/>
<dbReference type="PROSITE" id="PS01125">
    <property type="entry name" value="ROK"/>
    <property type="match status" value="1"/>
</dbReference>
<dbReference type="SUPFAM" id="SSF53067">
    <property type="entry name" value="Actin-like ATPase domain"/>
    <property type="match status" value="1"/>
</dbReference>
<comment type="similarity">
    <text evidence="2">Belongs to the ROK (NagC/XylR) family.</text>
</comment>
<dbReference type="PANTHER" id="PTHR18964:SF110">
    <property type="entry name" value="TRANSCRIPTIONAL REGULATOR, XYLR-RELATED"/>
    <property type="match status" value="1"/>
</dbReference>
<dbReference type="STRING" id="1121326.CLMAG_40340"/>
<keyword evidence="3" id="KW-0859">Xylose metabolism</keyword>
<dbReference type="Pfam" id="PF00480">
    <property type="entry name" value="ROK"/>
    <property type="match status" value="1"/>
</dbReference>
<dbReference type="SUPFAM" id="SSF46785">
    <property type="entry name" value="Winged helix' DNA-binding domain"/>
    <property type="match status" value="1"/>
</dbReference>
<gene>
    <name evidence="4" type="primary">nagC_3</name>
    <name evidence="4" type="ORF">CLMAG_40340</name>
</gene>
<dbReference type="PATRIC" id="fig|1121326.3.peg.4087"/>
<sequence length="393" mass="44512">MNKLKAIDQETIKVLNQKKIIQLLYRNKQMTKQDISKALQISIPTVISNVKELIEQGFLDEAGVGESSGGRKPTIVRFLPDSRYSFGVCITKDQVRIILTNLNFDIIDESSFYMTEQSDNLKNLISRIKEETDSILNTNDIPIDKLLGIGFSLPGTVDEKNLLLENAPNLKLKNINFKDFQCNFQFPLFIENEANASAYAESFINFNGIISSLVFISITEGIGTGVIIGDNLYKGHNKRAGEFGHMTIIKDGERCNCGKRGCWELYASKKALINEYTKKFNKLDMNLNDFLELTKRDLEAKKILNNYIDYVAEGIKNIILMLDPRNIIIGGELPSNYKTLIETDLKKKIFQENSFYDEEECKISFSNLQGNASVFGAVLLPMGKLFYLTEKVI</sequence>
<dbReference type="PANTHER" id="PTHR18964">
    <property type="entry name" value="ROK (REPRESSOR, ORF, KINASE) FAMILY"/>
    <property type="match status" value="1"/>
</dbReference>
<dbReference type="InterPro" id="IPR036388">
    <property type="entry name" value="WH-like_DNA-bd_sf"/>
</dbReference>
<reference evidence="4 5" key="1">
    <citation type="submission" date="2016-04" db="EMBL/GenBank/DDBJ databases">
        <title>Genome sequence of Clostridium magnum DSM 2767.</title>
        <authorList>
            <person name="Poehlein A."/>
            <person name="Uhlig R."/>
            <person name="Fischer R."/>
            <person name="Bahl H."/>
            <person name="Daniel R."/>
        </authorList>
    </citation>
    <scope>NUCLEOTIDE SEQUENCE [LARGE SCALE GENOMIC DNA]</scope>
    <source>
        <strain evidence="4 5">DSM 2767</strain>
    </source>
</reference>
<name>A0A162RR32_9CLOT</name>
<evidence type="ECO:0000313" key="5">
    <source>
        <dbReference type="Proteomes" id="UP000076603"/>
    </source>
</evidence>
<dbReference type="RefSeq" id="WP_066626383.1">
    <property type="nucleotide sequence ID" value="NZ_FQXL01000008.1"/>
</dbReference>
<protein>
    <submittedName>
        <fullName evidence="4">N-acetylglucosamine repressor</fullName>
    </submittedName>
</protein>
<dbReference type="InterPro" id="IPR043129">
    <property type="entry name" value="ATPase_NBD"/>
</dbReference>
<accession>A0A162RR32</accession>